<feature type="domain" description="DUF4352" evidence="3">
    <location>
        <begin position="65"/>
        <end position="192"/>
    </location>
</feature>
<proteinExistence type="predicted"/>
<comment type="caution">
    <text evidence="4">The sequence shown here is derived from an EMBL/GenBank/DDBJ whole genome shotgun (WGS) entry which is preliminary data.</text>
</comment>
<dbReference type="Gene3D" id="2.60.40.1240">
    <property type="match status" value="1"/>
</dbReference>
<gene>
    <name evidence="4" type="ORF">H9698_04405</name>
</gene>
<dbReference type="AlphaFoldDB" id="A0A9D2Q353"/>
<evidence type="ECO:0000313" key="5">
    <source>
        <dbReference type="Proteomes" id="UP000823918"/>
    </source>
</evidence>
<reference evidence="4" key="1">
    <citation type="journal article" date="2021" name="PeerJ">
        <title>Extensive microbial diversity within the chicken gut microbiome revealed by metagenomics and culture.</title>
        <authorList>
            <person name="Gilroy R."/>
            <person name="Ravi A."/>
            <person name="Getino M."/>
            <person name="Pursley I."/>
            <person name="Horton D.L."/>
            <person name="Alikhan N.F."/>
            <person name="Baker D."/>
            <person name="Gharbi K."/>
            <person name="Hall N."/>
            <person name="Watson M."/>
            <person name="Adriaenssens E.M."/>
            <person name="Foster-Nyarko E."/>
            <person name="Jarju S."/>
            <person name="Secka A."/>
            <person name="Antonio M."/>
            <person name="Oren A."/>
            <person name="Chaudhuri R.R."/>
            <person name="La Ragione R."/>
            <person name="Hildebrand F."/>
            <person name="Pallen M.J."/>
        </authorList>
    </citation>
    <scope>NUCLEOTIDE SEQUENCE</scope>
    <source>
        <strain evidence="4">5933</strain>
    </source>
</reference>
<dbReference type="InterPro" id="IPR029051">
    <property type="entry name" value="DUF4352"/>
</dbReference>
<keyword evidence="1 2" id="KW-0732">Signal</keyword>
<evidence type="ECO:0000259" key="3">
    <source>
        <dbReference type="Pfam" id="PF11611"/>
    </source>
</evidence>
<evidence type="ECO:0000256" key="1">
    <source>
        <dbReference type="ARBA" id="ARBA00022729"/>
    </source>
</evidence>
<dbReference type="Pfam" id="PF11611">
    <property type="entry name" value="DUF4352"/>
    <property type="match status" value="1"/>
</dbReference>
<protein>
    <submittedName>
        <fullName evidence="4">DUF4352 domain-containing protein</fullName>
    </submittedName>
</protein>
<feature type="signal peptide" evidence="2">
    <location>
        <begin position="1"/>
        <end position="22"/>
    </location>
</feature>
<feature type="chain" id="PRO_5039425187" evidence="2">
    <location>
        <begin position="23"/>
        <end position="206"/>
    </location>
</feature>
<dbReference type="EMBL" id="DWWA01000021">
    <property type="protein sequence ID" value="HJC72022.1"/>
    <property type="molecule type" value="Genomic_DNA"/>
</dbReference>
<evidence type="ECO:0000256" key="2">
    <source>
        <dbReference type="SAM" id="SignalP"/>
    </source>
</evidence>
<accession>A0A9D2Q353</accession>
<sequence>MKKNIILLLTAAVLTLSVTGCSSSKFSVIESDSLLESTVTSQVSVQSAVSGSEITAEDGYGEGRIGDVMHTYFFDYTVNSARVAAEYEGYVPAEGNQMLIAEVTVKNTGTQSIEMYDTDFQAQWNDDAEDAYRFPITTDPETFDELPVLNEEQLPGTYPLAVDEEVTGLLVFEVPGGNLDFSLSYQEVFDDESVGDMTFVYFTAKK</sequence>
<evidence type="ECO:0000313" key="4">
    <source>
        <dbReference type="EMBL" id="HJC72022.1"/>
    </source>
</evidence>
<reference evidence="4" key="2">
    <citation type="submission" date="2021-04" db="EMBL/GenBank/DDBJ databases">
        <authorList>
            <person name="Gilroy R."/>
        </authorList>
    </citation>
    <scope>NUCLEOTIDE SEQUENCE</scope>
    <source>
        <strain evidence="4">5933</strain>
    </source>
</reference>
<dbReference type="InterPro" id="IPR029050">
    <property type="entry name" value="Immunoprotect_excell_Ig-like"/>
</dbReference>
<organism evidence="4 5">
    <name type="scientific">Candidatus Ruthenibacterium merdavium</name>
    <dbReference type="NCBI Taxonomy" id="2838752"/>
    <lineage>
        <taxon>Bacteria</taxon>
        <taxon>Bacillati</taxon>
        <taxon>Bacillota</taxon>
        <taxon>Clostridia</taxon>
        <taxon>Eubacteriales</taxon>
        <taxon>Oscillospiraceae</taxon>
        <taxon>Ruthenibacterium</taxon>
    </lineage>
</organism>
<dbReference type="PROSITE" id="PS51257">
    <property type="entry name" value="PROKAR_LIPOPROTEIN"/>
    <property type="match status" value="1"/>
</dbReference>
<name>A0A9D2Q353_9FIRM</name>
<dbReference type="Proteomes" id="UP000823918">
    <property type="component" value="Unassembled WGS sequence"/>
</dbReference>